<feature type="domain" description="Methyltransferase small" evidence="7">
    <location>
        <begin position="31"/>
        <end position="126"/>
    </location>
</feature>
<dbReference type="InterPro" id="IPR002052">
    <property type="entry name" value="DNA_methylase_N6_adenine_CS"/>
</dbReference>
<dbReference type="GO" id="GO:0032259">
    <property type="term" value="P:methylation"/>
    <property type="evidence" value="ECO:0007669"/>
    <property type="project" value="UniProtKB-KW"/>
</dbReference>
<evidence type="ECO:0000256" key="1">
    <source>
        <dbReference type="ARBA" id="ARBA00022490"/>
    </source>
</evidence>
<dbReference type="SUPFAM" id="SSF53335">
    <property type="entry name" value="S-adenosyl-L-methionine-dependent methyltransferases"/>
    <property type="match status" value="1"/>
</dbReference>
<proteinExistence type="inferred from homology"/>
<comment type="similarity">
    <text evidence="6">Belongs to the methyltransferase superfamily. tRNA (adenine-N(6)-)-methyltransferase family.</text>
</comment>
<comment type="catalytic activity">
    <reaction evidence="6">
        <text>adenosine(37) in tRNA1(Val) + S-adenosyl-L-methionine = N(6)-methyladenosine(37) in tRNA1(Val) + S-adenosyl-L-homocysteine + H(+)</text>
        <dbReference type="Rhea" id="RHEA:43160"/>
        <dbReference type="Rhea" id="RHEA-COMP:10369"/>
        <dbReference type="Rhea" id="RHEA-COMP:10370"/>
        <dbReference type="ChEBI" id="CHEBI:15378"/>
        <dbReference type="ChEBI" id="CHEBI:57856"/>
        <dbReference type="ChEBI" id="CHEBI:59789"/>
        <dbReference type="ChEBI" id="CHEBI:74411"/>
        <dbReference type="ChEBI" id="CHEBI:74449"/>
        <dbReference type="EC" id="2.1.1.223"/>
    </reaction>
</comment>
<dbReference type="InterPro" id="IPR050210">
    <property type="entry name" value="tRNA_Adenine-N(6)_MTase"/>
</dbReference>
<evidence type="ECO:0000256" key="6">
    <source>
        <dbReference type="HAMAP-Rule" id="MF_01872"/>
    </source>
</evidence>
<dbReference type="GO" id="GO:0008168">
    <property type="term" value="F:methyltransferase activity"/>
    <property type="evidence" value="ECO:0007669"/>
    <property type="project" value="UniProtKB-KW"/>
</dbReference>
<comment type="subcellular location">
    <subcellularLocation>
        <location evidence="6">Cytoplasm</location>
    </subcellularLocation>
</comment>
<gene>
    <name evidence="8" type="ORF">G9Q97_20540</name>
</gene>
<evidence type="ECO:0000256" key="5">
    <source>
        <dbReference type="ARBA" id="ARBA00022694"/>
    </source>
</evidence>
<organism evidence="8 9">
    <name type="scientific">Cyclobacterium plantarum</name>
    <dbReference type="NCBI Taxonomy" id="2716263"/>
    <lineage>
        <taxon>Bacteria</taxon>
        <taxon>Pseudomonadati</taxon>
        <taxon>Bacteroidota</taxon>
        <taxon>Cytophagia</taxon>
        <taxon>Cytophagales</taxon>
        <taxon>Cyclobacteriaceae</taxon>
        <taxon>Cyclobacterium</taxon>
    </lineage>
</organism>
<keyword evidence="2 6" id="KW-0489">Methyltransferase</keyword>
<accession>A0ABX0HBC6</accession>
<keyword evidence="4 6" id="KW-0949">S-adenosyl-L-methionine</keyword>
<dbReference type="EMBL" id="JAANYN010000011">
    <property type="protein sequence ID" value="NHE59205.1"/>
    <property type="molecule type" value="Genomic_DNA"/>
</dbReference>
<dbReference type="PANTHER" id="PTHR47739:SF1">
    <property type="entry name" value="TRNA1(VAL) (ADENINE(37)-N6)-METHYLTRANSFERASE"/>
    <property type="match status" value="1"/>
</dbReference>
<evidence type="ECO:0000256" key="3">
    <source>
        <dbReference type="ARBA" id="ARBA00022679"/>
    </source>
</evidence>
<protein>
    <recommendedName>
        <fullName evidence="6">tRNA1(Val) (adenine(37)-N6)-methyltransferase</fullName>
        <ecNumber evidence="6">2.1.1.223</ecNumber>
    </recommendedName>
    <alternativeName>
        <fullName evidence="6">tRNA m6A37 methyltransferase</fullName>
    </alternativeName>
</protein>
<dbReference type="InterPro" id="IPR007848">
    <property type="entry name" value="Small_mtfrase_dom"/>
</dbReference>
<keyword evidence="9" id="KW-1185">Reference proteome</keyword>
<evidence type="ECO:0000313" key="8">
    <source>
        <dbReference type="EMBL" id="NHE59205.1"/>
    </source>
</evidence>
<dbReference type="PANTHER" id="PTHR47739">
    <property type="entry name" value="TRNA1(VAL) (ADENINE(37)-N6)-METHYLTRANSFERASE"/>
    <property type="match status" value="1"/>
</dbReference>
<dbReference type="InterPro" id="IPR022882">
    <property type="entry name" value="tRNA_adenine-N6_MeTrfase"/>
</dbReference>
<dbReference type="EC" id="2.1.1.223" evidence="6"/>
<dbReference type="Proteomes" id="UP000649799">
    <property type="component" value="Unassembled WGS sequence"/>
</dbReference>
<evidence type="ECO:0000256" key="2">
    <source>
        <dbReference type="ARBA" id="ARBA00022603"/>
    </source>
</evidence>
<name>A0ABX0HBC6_9BACT</name>
<dbReference type="InterPro" id="IPR029063">
    <property type="entry name" value="SAM-dependent_MTases_sf"/>
</dbReference>
<dbReference type="Gene3D" id="3.40.50.150">
    <property type="entry name" value="Vaccinia Virus protein VP39"/>
    <property type="match status" value="1"/>
</dbReference>
<dbReference type="PROSITE" id="PS00092">
    <property type="entry name" value="N6_MTASE"/>
    <property type="match status" value="1"/>
</dbReference>
<dbReference type="RefSeq" id="WP_166150356.1">
    <property type="nucleotide sequence ID" value="NZ_JAANYN010000011.1"/>
</dbReference>
<keyword evidence="5 6" id="KW-0819">tRNA processing</keyword>
<keyword evidence="1 6" id="KW-0963">Cytoplasm</keyword>
<reference evidence="8 9" key="1">
    <citation type="submission" date="2020-03" db="EMBL/GenBank/DDBJ databases">
        <title>Cyclobacterium plantarum sp. nov., a marine bacterium isolated from a coastal-marine wetland.</title>
        <authorList>
            <person name="Sanchez-Porro C."/>
            <person name="Ventosa A."/>
            <person name="Amoozegar M."/>
        </authorList>
    </citation>
    <scope>NUCLEOTIDE SEQUENCE [LARGE SCALE GENOMIC DNA]</scope>
    <source>
        <strain evidence="8 9">GBPx2</strain>
    </source>
</reference>
<dbReference type="CDD" id="cd02440">
    <property type="entry name" value="AdoMet_MTases"/>
    <property type="match status" value="1"/>
</dbReference>
<comment type="caution">
    <text evidence="8">The sequence shown here is derived from an EMBL/GenBank/DDBJ whole genome shotgun (WGS) entry which is preliminary data.</text>
</comment>
<dbReference type="HAMAP" id="MF_01872">
    <property type="entry name" value="tRNA_methyltr_YfiC"/>
    <property type="match status" value="1"/>
</dbReference>
<dbReference type="Pfam" id="PF05175">
    <property type="entry name" value="MTS"/>
    <property type="match status" value="1"/>
</dbReference>
<keyword evidence="3 6" id="KW-0808">Transferase</keyword>
<evidence type="ECO:0000313" key="9">
    <source>
        <dbReference type="Proteomes" id="UP000649799"/>
    </source>
</evidence>
<sequence length="237" mass="27156">MANSYFQFKQFRIEQDRCAMKMGTDAVILGALAHLGNAKIILDIGTGTGVIALMLAQRFPDARVHGVEIEAQAFSQAAQNFRKSPWNDRMEIFHAAFQDYSKSHSKKYDLIVSNPPYFSNQLKSSNARKNWARHDDQLSLKDLLGVWQLLSEEGLFWLILPLREMRLFRDLAGQSGFSLQHEYLIRDRSGVNPHREICSFGKRDQYPKTSGEIILKQASGQADSSYRELLKNFLLHF</sequence>
<evidence type="ECO:0000256" key="4">
    <source>
        <dbReference type="ARBA" id="ARBA00022691"/>
    </source>
</evidence>
<comment type="function">
    <text evidence="6">Specifically methylates the adenine in position 37 of tRNA(1)(Val) (anticodon cmo5UAC).</text>
</comment>
<evidence type="ECO:0000259" key="7">
    <source>
        <dbReference type="Pfam" id="PF05175"/>
    </source>
</evidence>